<sequence length="75" mass="9112">MRRIYQYLSIEEKVEIVEKLKEEVKKLEEEIRINQDAFSSFIMEILYSTKDKWNLEIDELSLEIESKNIESKNIE</sequence>
<accession>A0A1E5LAK8</accession>
<dbReference type="Proteomes" id="UP000095209">
    <property type="component" value="Unassembled WGS sequence"/>
</dbReference>
<feature type="coiled-coil region" evidence="1">
    <location>
        <begin position="10"/>
        <end position="70"/>
    </location>
</feature>
<proteinExistence type="predicted"/>
<gene>
    <name evidence="2" type="ORF">BFG57_07015</name>
</gene>
<keyword evidence="3" id="KW-1185">Reference proteome</keyword>
<dbReference type="AlphaFoldDB" id="A0A1E5LAK8"/>
<dbReference type="EMBL" id="MJEH01000064">
    <property type="protein sequence ID" value="OEH91115.1"/>
    <property type="molecule type" value="Genomic_DNA"/>
</dbReference>
<organism evidence="2 3">
    <name type="scientific">Bacillus solimangrovi</name>
    <dbReference type="NCBI Taxonomy" id="1305675"/>
    <lineage>
        <taxon>Bacteria</taxon>
        <taxon>Bacillati</taxon>
        <taxon>Bacillota</taxon>
        <taxon>Bacilli</taxon>
        <taxon>Bacillales</taxon>
        <taxon>Bacillaceae</taxon>
        <taxon>Bacillus</taxon>
    </lineage>
</organism>
<name>A0A1E5LAK8_9BACI</name>
<evidence type="ECO:0000256" key="1">
    <source>
        <dbReference type="SAM" id="Coils"/>
    </source>
</evidence>
<reference evidence="2 3" key="1">
    <citation type="submission" date="2016-08" db="EMBL/GenBank/DDBJ databases">
        <title>Genome of Bacillus solimangrovi GH2-4.</title>
        <authorList>
            <person name="Lim S."/>
            <person name="Kim B.-C."/>
        </authorList>
    </citation>
    <scope>NUCLEOTIDE SEQUENCE [LARGE SCALE GENOMIC DNA]</scope>
    <source>
        <strain evidence="2 3">GH2-4</strain>
    </source>
</reference>
<evidence type="ECO:0000313" key="2">
    <source>
        <dbReference type="EMBL" id="OEH91115.1"/>
    </source>
</evidence>
<evidence type="ECO:0000313" key="3">
    <source>
        <dbReference type="Proteomes" id="UP000095209"/>
    </source>
</evidence>
<keyword evidence="1" id="KW-0175">Coiled coil</keyword>
<protein>
    <submittedName>
        <fullName evidence="2">Uncharacterized protein</fullName>
    </submittedName>
</protein>
<comment type="caution">
    <text evidence="2">The sequence shown here is derived from an EMBL/GenBank/DDBJ whole genome shotgun (WGS) entry which is preliminary data.</text>
</comment>
<dbReference type="RefSeq" id="WP_069718882.1">
    <property type="nucleotide sequence ID" value="NZ_MJEH01000064.1"/>
</dbReference>